<proteinExistence type="predicted"/>
<dbReference type="Pfam" id="PF22939">
    <property type="entry name" value="WHD_GPIID"/>
    <property type="match status" value="1"/>
</dbReference>
<sequence length="1165" mass="131523">MSQALRTASRLKPEIRLAQAVSEFEADLSGEQKAAFRANRAKTIQSLPNTQDVMCLAAEIDRASGRSGRCLGPRLMNLLQAIQKFAALGDVIVGGSQNLIACGIWTIVRTSLQLLTTFSSYLEKLSMLFMNVGRSAPRFESMALLYPRSRDLQSSLCEYFIGVVHLCHDILRFTRKSNLKKFGSSLSDSNLNKYESDLESWGNTIKEEVALLMATRIEEEANKNSKLREVSSRFFRTASNQQKVQARQRVLDICTNFDHMVVWKQIRKAGNTNTFRQCLHYQRWISTTTSNTLIYTGKLGAGKSVLLANIVENLHLQVQVEVIPVAFFFARHDVSESLKAQTVLGSIARQLLERVSDLTRPAELLERINNMDSPERIFALLQSAFPHGYRAFIVIDGIDELDQEERKFPIQHLHKLQTMFVISLCVSLRQDANDPLNIRSEQLSVVTMTSMPENTSEIELFISHELQRCIESKKLIVGDVSLLLEIQETLTMFSQGMFLWVTLQIESLCAMETDEAICQALKDLPKGLSETFWRILQRSQKLGHSYQRPILELVTVAQRPLTLDELREVLSVVPGDTKWNPTRLLNNIHSALACCGSLVIIDEEELTLRLVHHSVKQYLLTEFKDSASRSVTSVEAHARMSDIIVTYLNYSDYDRQLSKVVIPEIKSDETMNGIIRSTRYSLDSVSSSLALKLFRFQNDSGFNMAKALAEAKAARLRSMDHFFFRDYAMLYWQSHISRSLPLSPASSNLLERLFERKALDLVTMTDDGASFLLFRAAETGNLSAVKYIISSKPGIDVNKKMNHHGHTALHAAAWYGAETTTQFLLFWENTDQAATDLDNNTPLDLAIKRGHVFIVVAFVGHCGSDLTRADHVIRSLHHHLDTTSNFNFDVISGVLLVAARDGNERLIRMILEESRVDIVLRRRIWRAIHAAVSGRQLHIVELLLSYSRIHRLPHYAVQLGYDSLQQAVNLGDRRIVKSLINSNKVDIDSINQDGLTALHIATEFNNLAMVKLLLFHSRLSVVYILSSQNQTPLQTALSYGCEEAGELMVQHVLSATITKGNIETGDFSAPRWEAKPVYTPFHYAVEKDDVSMATSLIEFDASWVHTLDHEGRYPLHLAAMNGNLDIVNLILAIENVDVFHIDNRGYSPRDYAMRFGHAVIARLLS</sequence>
<dbReference type="PROSITE" id="PS50088">
    <property type="entry name" value="ANK_REPEAT"/>
    <property type="match status" value="3"/>
</dbReference>
<gene>
    <name evidence="4" type="ORF">PEX2_002850</name>
</gene>
<feature type="repeat" description="ANK" evidence="2">
    <location>
        <begin position="1110"/>
        <end position="1131"/>
    </location>
</feature>
<dbReference type="InterPro" id="IPR036770">
    <property type="entry name" value="Ankyrin_rpt-contain_sf"/>
</dbReference>
<feature type="repeat" description="ANK" evidence="2">
    <location>
        <begin position="993"/>
        <end position="1014"/>
    </location>
</feature>
<dbReference type="PROSITE" id="PS50837">
    <property type="entry name" value="NACHT"/>
    <property type="match status" value="1"/>
</dbReference>
<dbReference type="SUPFAM" id="SSF48403">
    <property type="entry name" value="Ankyrin repeat"/>
    <property type="match status" value="2"/>
</dbReference>
<dbReference type="HOGENOM" id="CLU_000288_34_3_1"/>
<dbReference type="VEuPathDB" id="FungiDB:PEXP_025590"/>
<comment type="caution">
    <text evidence="4">The sequence shown here is derived from an EMBL/GenBank/DDBJ whole genome shotgun (WGS) entry which is preliminary data.</text>
</comment>
<dbReference type="SMART" id="SM00248">
    <property type="entry name" value="ANK"/>
    <property type="match status" value="10"/>
</dbReference>
<evidence type="ECO:0000313" key="5">
    <source>
        <dbReference type="Proteomes" id="UP000030143"/>
    </source>
</evidence>
<feature type="repeat" description="ANK" evidence="2">
    <location>
        <begin position="838"/>
        <end position="871"/>
    </location>
</feature>
<dbReference type="PANTHER" id="PTHR10039:SF10">
    <property type="entry name" value="NACHT DOMAIN-CONTAINING PROTEIN"/>
    <property type="match status" value="1"/>
</dbReference>
<dbReference type="Gene3D" id="1.25.40.20">
    <property type="entry name" value="Ankyrin repeat-containing domain"/>
    <property type="match status" value="3"/>
</dbReference>
<dbReference type="InterPro" id="IPR002110">
    <property type="entry name" value="Ankyrin_rpt"/>
</dbReference>
<dbReference type="InterPro" id="IPR007111">
    <property type="entry name" value="NACHT_NTPase"/>
</dbReference>
<feature type="domain" description="NACHT" evidence="3">
    <location>
        <begin position="291"/>
        <end position="416"/>
    </location>
</feature>
<dbReference type="Proteomes" id="UP000030143">
    <property type="component" value="Unassembled WGS sequence"/>
</dbReference>
<dbReference type="RefSeq" id="XP_016598619.1">
    <property type="nucleotide sequence ID" value="XM_016737563.1"/>
</dbReference>
<reference evidence="4 5" key="1">
    <citation type="journal article" date="2015" name="Mol. Plant Microbe Interact.">
        <title>Genome, transcriptome, and functional analyses of Penicillium expansum provide new insights into secondary metabolism and pathogenicity.</title>
        <authorList>
            <person name="Ballester A.R."/>
            <person name="Marcet-Houben M."/>
            <person name="Levin E."/>
            <person name="Sela N."/>
            <person name="Selma-Lazaro C."/>
            <person name="Carmona L."/>
            <person name="Wisniewski M."/>
            <person name="Droby S."/>
            <person name="Gonzalez-Candelas L."/>
            <person name="Gabaldon T."/>
        </authorList>
    </citation>
    <scope>NUCLEOTIDE SEQUENCE [LARGE SCALE GENOMIC DNA]</scope>
    <source>
        <strain evidence="4 5">MD-8</strain>
    </source>
</reference>
<dbReference type="Pfam" id="PF12796">
    <property type="entry name" value="Ank_2"/>
    <property type="match status" value="3"/>
</dbReference>
<dbReference type="STRING" id="27334.A0A0A2KYE2"/>
<keyword evidence="2" id="KW-0040">ANK repeat</keyword>
<dbReference type="GeneID" id="27672982"/>
<dbReference type="PROSITE" id="PS50297">
    <property type="entry name" value="ANK_REP_REGION"/>
    <property type="match status" value="2"/>
</dbReference>
<evidence type="ECO:0000313" key="4">
    <source>
        <dbReference type="EMBL" id="KGO56931.1"/>
    </source>
</evidence>
<evidence type="ECO:0000259" key="3">
    <source>
        <dbReference type="PROSITE" id="PS50837"/>
    </source>
</evidence>
<dbReference type="VEuPathDB" id="FungiDB:PEXP_001080"/>
<dbReference type="InterPro" id="IPR054471">
    <property type="entry name" value="GPIID_WHD"/>
</dbReference>
<dbReference type="Gene3D" id="3.40.50.300">
    <property type="entry name" value="P-loop containing nucleotide triphosphate hydrolases"/>
    <property type="match status" value="1"/>
</dbReference>
<dbReference type="SUPFAM" id="SSF52540">
    <property type="entry name" value="P-loop containing nucleoside triphosphate hydrolases"/>
    <property type="match status" value="1"/>
</dbReference>
<name>A0A0A2KYE2_PENEN</name>
<keyword evidence="5" id="KW-1185">Reference proteome</keyword>
<dbReference type="EMBL" id="JQFZ01000155">
    <property type="protein sequence ID" value="KGO56931.1"/>
    <property type="molecule type" value="Genomic_DNA"/>
</dbReference>
<keyword evidence="1" id="KW-0677">Repeat</keyword>
<dbReference type="InterPro" id="IPR056884">
    <property type="entry name" value="NPHP3-like_N"/>
</dbReference>
<organism evidence="4 5">
    <name type="scientific">Penicillium expansum</name>
    <name type="common">Blue mold rot fungus</name>
    <dbReference type="NCBI Taxonomy" id="27334"/>
    <lineage>
        <taxon>Eukaryota</taxon>
        <taxon>Fungi</taxon>
        <taxon>Dikarya</taxon>
        <taxon>Ascomycota</taxon>
        <taxon>Pezizomycotina</taxon>
        <taxon>Eurotiomycetes</taxon>
        <taxon>Eurotiomycetidae</taxon>
        <taxon>Eurotiales</taxon>
        <taxon>Aspergillaceae</taxon>
        <taxon>Penicillium</taxon>
    </lineage>
</organism>
<protein>
    <submittedName>
        <fullName evidence="4">NACHT nucleoside triphosphatase</fullName>
    </submittedName>
</protein>
<dbReference type="Pfam" id="PF24883">
    <property type="entry name" value="NPHP3_N"/>
    <property type="match status" value="1"/>
</dbReference>
<accession>A0A0A2KYE2</accession>
<dbReference type="AlphaFoldDB" id="A0A0A2KYE2"/>
<evidence type="ECO:0000256" key="2">
    <source>
        <dbReference type="PROSITE-ProRule" id="PRU00023"/>
    </source>
</evidence>
<evidence type="ECO:0000256" key="1">
    <source>
        <dbReference type="ARBA" id="ARBA00022737"/>
    </source>
</evidence>
<dbReference type="PANTHER" id="PTHR10039">
    <property type="entry name" value="AMELOGENIN"/>
    <property type="match status" value="1"/>
</dbReference>
<dbReference type="InterPro" id="IPR027417">
    <property type="entry name" value="P-loop_NTPase"/>
</dbReference>